<dbReference type="InterPro" id="IPR035911">
    <property type="entry name" value="MurE/MurF_N"/>
</dbReference>
<dbReference type="PANTHER" id="PTHR23135">
    <property type="entry name" value="MUR LIGASE FAMILY MEMBER"/>
    <property type="match status" value="1"/>
</dbReference>
<evidence type="ECO:0000256" key="20">
    <source>
        <dbReference type="HAMAP-Rule" id="MF_00208"/>
    </source>
</evidence>
<feature type="binding site" evidence="20">
    <location>
        <position position="41"/>
    </location>
    <ligand>
        <name>UDP-N-acetyl-alpha-D-muramoyl-L-alanyl-D-glutamate</name>
        <dbReference type="ChEBI" id="CHEBI:83900"/>
    </ligand>
</feature>
<evidence type="ECO:0000256" key="18">
    <source>
        <dbReference type="ARBA" id="ARBA00076158"/>
    </source>
</evidence>
<evidence type="ECO:0000256" key="4">
    <source>
        <dbReference type="ARBA" id="ARBA00022598"/>
    </source>
</evidence>
<dbReference type="SUPFAM" id="SSF53623">
    <property type="entry name" value="MurD-like peptide ligases, catalytic domain"/>
    <property type="match status" value="1"/>
</dbReference>
<dbReference type="EMBL" id="CP003332">
    <property type="protein sequence ID" value="AFJ61667.1"/>
    <property type="molecule type" value="Genomic_DNA"/>
</dbReference>
<feature type="binding site" evidence="20">
    <location>
        <begin position="161"/>
        <end position="162"/>
    </location>
    <ligand>
        <name>UDP-N-acetyl-alpha-D-muramoyl-L-alanyl-D-glutamate</name>
        <dbReference type="ChEBI" id="CHEBI:83900"/>
    </ligand>
</feature>
<comment type="function">
    <text evidence="14 20">Catalyzes the addition of meso-diaminopimelic acid to the nucleotide precursor UDP-N-acetylmuramoyl-L-alanyl-D-glutamate (UMAG) in the biosynthesis of bacterial cell-wall peptidoglycan.</text>
</comment>
<gene>
    <name evidence="20 25" type="primary">murE</name>
    <name evidence="25" type="ORF">MUS_1667</name>
</gene>
<keyword evidence="9 20" id="KW-0133">Cell shape</keyword>
<comment type="subcellular location">
    <subcellularLocation>
        <location evidence="20 21">Cytoplasm</location>
    </subcellularLocation>
</comment>
<feature type="binding site" evidence="20">
    <location>
        <position position="160"/>
    </location>
    <ligand>
        <name>UDP-N-acetyl-alpha-D-muramoyl-L-alanyl-D-glutamate</name>
        <dbReference type="ChEBI" id="CHEBI:83900"/>
    </ligand>
</feature>
<evidence type="ECO:0000313" key="25">
    <source>
        <dbReference type="EMBL" id="AFJ61667.1"/>
    </source>
</evidence>
<dbReference type="PATRIC" id="fig|1126211.3.peg.1590"/>
<sequence length="500" mass="55227">MNRISERFDTMKLTKLLTYLMAEPVQNDFHDPDITSIEMDSREVRKGSLFVCIKGYTVDGHDFAQKAAENGAAAIVAEKELDVDVPVIIVRRSQRALSVLSDAFYGQPTKQLQLIGITGTNGKTSTTHMVDEIFKKAGRQTGLIGTMYIKIGDETFPVKNTTPESVTLQKTFKKMNDEHVDTAIMEVSSHALSLGRVHGCDYDIAVFTNLTQDHLDYHKTMEDYRQAKSLLFSQLGGSFNHEKPKRAVLNADDKASAYFEKVTAAHILTYGIENDADVMAKQIEISAQGTSFELVTPKGTKQITVSLVGRFNVYNVLAAAATAIAAGLPFDTITSALEELQGVRGRFELVNHNQPFPVIVDYAHTPDSLENVLNTCKDMTEGKLFVVVGCGGDRDKTKRPKMAEIAVRIADEPIFTSDNPRSEDPLAILRDMERGVEGTYYHSIANREQAIFFAIANAKKGDVVLIAGKGHETYQQIGNETFDFDDAEVAGRAIVELNKK</sequence>
<evidence type="ECO:0000256" key="11">
    <source>
        <dbReference type="ARBA" id="ARBA00023306"/>
    </source>
</evidence>
<dbReference type="GO" id="GO:0000287">
    <property type="term" value="F:magnesium ion binding"/>
    <property type="evidence" value="ECO:0007669"/>
    <property type="project" value="UniProtKB-UniRule"/>
</dbReference>
<evidence type="ECO:0000259" key="22">
    <source>
        <dbReference type="Pfam" id="PF01225"/>
    </source>
</evidence>
<dbReference type="InterPro" id="IPR036565">
    <property type="entry name" value="Mur-like_cat_sf"/>
</dbReference>
<feature type="binding site" evidence="20">
    <location>
        <begin position="418"/>
        <end position="421"/>
    </location>
    <ligand>
        <name>meso-2,6-diaminopimelate</name>
        <dbReference type="ChEBI" id="CHEBI:57791"/>
    </ligand>
</feature>
<evidence type="ECO:0000256" key="21">
    <source>
        <dbReference type="RuleBase" id="RU004135"/>
    </source>
</evidence>
<dbReference type="GO" id="GO:0005524">
    <property type="term" value="F:ATP binding"/>
    <property type="evidence" value="ECO:0007669"/>
    <property type="project" value="UniProtKB-UniRule"/>
</dbReference>
<evidence type="ECO:0000256" key="15">
    <source>
        <dbReference type="ARBA" id="ARBA00066633"/>
    </source>
</evidence>
<reference evidence="25 26" key="1">
    <citation type="journal article" date="2012" name="J. Biotechnol.">
        <title>Genome sequence of the plant growth promoting strain Bacillus amyloliquefaciens subsp. plantarum B9601-Y2 and expression of mersacidin and other secondary metabolites.</title>
        <authorList>
            <person name="He P."/>
            <person name="Hao K."/>
            <person name="Blom J."/>
            <person name="Ruckert C."/>
            <person name="Vater J."/>
            <person name="Mao Z."/>
            <person name="Wu Y."/>
            <person name="Hou M."/>
            <person name="He P."/>
            <person name="He Y."/>
            <person name="Borriss R."/>
        </authorList>
    </citation>
    <scope>NUCLEOTIDE SEQUENCE [LARGE SCALE GENOMIC DNA]</scope>
    <source>
        <strain evidence="25">Y2</strain>
    </source>
</reference>
<feature type="domain" description="Mur ligase central" evidence="24">
    <location>
        <begin position="117"/>
        <end position="323"/>
    </location>
</feature>
<feature type="binding site" evidence="20">
    <location>
        <begin position="119"/>
        <end position="125"/>
    </location>
    <ligand>
        <name>ATP</name>
        <dbReference type="ChEBI" id="CHEBI:30616"/>
    </ligand>
</feature>
<feature type="binding site" evidence="20">
    <location>
        <position position="472"/>
    </location>
    <ligand>
        <name>meso-2,6-diaminopimelate</name>
        <dbReference type="ChEBI" id="CHEBI:57791"/>
    </ligand>
</feature>
<dbReference type="GO" id="GO:0008765">
    <property type="term" value="F:UDP-N-acetylmuramoylalanyl-D-glutamate-2,6-diaminopimelate ligase activity"/>
    <property type="evidence" value="ECO:0007669"/>
    <property type="project" value="UniProtKB-UniRule"/>
</dbReference>
<feature type="short sequence motif" description="Meso-diaminopimelate recognition motif" evidence="20">
    <location>
        <begin position="418"/>
        <end position="421"/>
    </location>
</feature>
<dbReference type="Gene3D" id="3.40.1190.10">
    <property type="entry name" value="Mur-like, catalytic domain"/>
    <property type="match status" value="1"/>
</dbReference>
<keyword evidence="10 20" id="KW-0573">Peptidoglycan synthesis</keyword>
<evidence type="ECO:0000256" key="7">
    <source>
        <dbReference type="ARBA" id="ARBA00022840"/>
    </source>
</evidence>
<name>I2C4U3_BACAY</name>
<dbReference type="Pfam" id="PF08245">
    <property type="entry name" value="Mur_ligase_M"/>
    <property type="match status" value="1"/>
</dbReference>
<evidence type="ECO:0000256" key="10">
    <source>
        <dbReference type="ARBA" id="ARBA00022984"/>
    </source>
</evidence>
<evidence type="ECO:0000256" key="13">
    <source>
        <dbReference type="ARBA" id="ARBA00050251"/>
    </source>
</evidence>
<dbReference type="InterPro" id="IPR005761">
    <property type="entry name" value="UDP-N-AcMur-Glu-dNH2Pim_ligase"/>
</dbReference>
<dbReference type="GO" id="GO:0008360">
    <property type="term" value="P:regulation of cell shape"/>
    <property type="evidence" value="ECO:0007669"/>
    <property type="project" value="UniProtKB-KW"/>
</dbReference>
<evidence type="ECO:0000256" key="8">
    <source>
        <dbReference type="ARBA" id="ARBA00022842"/>
    </source>
</evidence>
<keyword evidence="7 20" id="KW-0067">ATP-binding</keyword>
<dbReference type="Pfam" id="PF01225">
    <property type="entry name" value="Mur_ligase"/>
    <property type="match status" value="1"/>
</dbReference>
<dbReference type="EC" id="6.3.2.13" evidence="15 20"/>
<keyword evidence="8 20" id="KW-0460">Magnesium</keyword>
<evidence type="ECO:0000256" key="16">
    <source>
        <dbReference type="ARBA" id="ARBA00072883"/>
    </source>
</evidence>
<evidence type="ECO:0000259" key="24">
    <source>
        <dbReference type="Pfam" id="PF08245"/>
    </source>
</evidence>
<evidence type="ECO:0000259" key="23">
    <source>
        <dbReference type="Pfam" id="PF02875"/>
    </source>
</evidence>
<evidence type="ECO:0000256" key="19">
    <source>
        <dbReference type="ARBA" id="ARBA00081560"/>
    </source>
</evidence>
<protein>
    <recommendedName>
        <fullName evidence="16 20">UDP-N-acetylmuramoyl-L-alanyl-D-glutamate--2,6-diaminopimelate ligase</fullName>
        <ecNumber evidence="15 20">6.3.2.13</ecNumber>
    </recommendedName>
    <alternativeName>
        <fullName evidence="17 20">Meso-A2pm-adding enzyme</fullName>
    </alternativeName>
    <alternativeName>
        <fullName evidence="18 20">Meso-diaminopimelate-adding enzyme</fullName>
    </alternativeName>
    <alternativeName>
        <fullName evidence="19 20">UDP-MurNAc-L-Ala-D-Glu:meso-diaminopimelate ligase</fullName>
    </alternativeName>
    <alternativeName>
        <fullName evidence="20">UDP-MurNAc-tripeptide synthetase</fullName>
    </alternativeName>
    <alternativeName>
        <fullName evidence="20">UDP-N-acetylmuramyl-tripeptide synthetase</fullName>
    </alternativeName>
</protein>
<comment type="catalytic activity">
    <reaction evidence="13 20">
        <text>UDP-N-acetyl-alpha-D-muramoyl-L-alanyl-D-glutamate + meso-2,6-diaminopimelate + ATP = UDP-N-acetyl-alpha-D-muramoyl-L-alanyl-gamma-D-glutamyl-meso-2,6-diaminopimelate + ADP + phosphate + H(+)</text>
        <dbReference type="Rhea" id="RHEA:23676"/>
        <dbReference type="ChEBI" id="CHEBI:15378"/>
        <dbReference type="ChEBI" id="CHEBI:30616"/>
        <dbReference type="ChEBI" id="CHEBI:43474"/>
        <dbReference type="ChEBI" id="CHEBI:57791"/>
        <dbReference type="ChEBI" id="CHEBI:83900"/>
        <dbReference type="ChEBI" id="CHEBI:83905"/>
        <dbReference type="ChEBI" id="CHEBI:456216"/>
        <dbReference type="EC" id="6.3.2.13"/>
    </reaction>
</comment>
<feature type="binding site" evidence="20">
    <location>
        <position position="196"/>
    </location>
    <ligand>
        <name>UDP-N-acetyl-alpha-D-muramoyl-L-alanyl-D-glutamate</name>
        <dbReference type="ChEBI" id="CHEBI:83900"/>
    </ligand>
</feature>
<comment type="cofactor">
    <cofactor evidence="20">
        <name>Mg(2+)</name>
        <dbReference type="ChEBI" id="CHEBI:18420"/>
    </cofactor>
</comment>
<keyword evidence="6 20" id="KW-0547">Nucleotide-binding</keyword>
<dbReference type="UniPathway" id="UPA00219"/>
<dbReference type="AlphaFoldDB" id="I2C4U3"/>
<dbReference type="Gene3D" id="3.90.190.20">
    <property type="entry name" value="Mur ligase, C-terminal domain"/>
    <property type="match status" value="1"/>
</dbReference>
<dbReference type="NCBIfam" id="NF001124">
    <property type="entry name" value="PRK00139.1-2"/>
    <property type="match status" value="1"/>
</dbReference>
<dbReference type="GO" id="GO:0071555">
    <property type="term" value="P:cell wall organization"/>
    <property type="evidence" value="ECO:0007669"/>
    <property type="project" value="UniProtKB-KW"/>
</dbReference>
<keyword evidence="4 20" id="KW-0436">Ligase</keyword>
<feature type="binding site" evidence="20">
    <location>
        <position position="394"/>
    </location>
    <ligand>
        <name>meso-2,6-diaminopimelate</name>
        <dbReference type="ChEBI" id="CHEBI:57791"/>
    </ligand>
</feature>
<dbReference type="GO" id="GO:0005737">
    <property type="term" value="C:cytoplasm"/>
    <property type="evidence" value="ECO:0007669"/>
    <property type="project" value="UniProtKB-SubCell"/>
</dbReference>
<evidence type="ECO:0000256" key="12">
    <source>
        <dbReference type="ARBA" id="ARBA00023316"/>
    </source>
</evidence>
<comment type="pathway">
    <text evidence="1 20 21">Cell wall biogenesis; peptidoglycan biosynthesis.</text>
</comment>
<feature type="binding site" evidence="20">
    <location>
        <position position="188"/>
    </location>
    <ligand>
        <name>UDP-N-acetyl-alpha-D-muramoyl-L-alanyl-D-glutamate</name>
        <dbReference type="ChEBI" id="CHEBI:83900"/>
    </ligand>
</feature>
<dbReference type="PANTHER" id="PTHR23135:SF4">
    <property type="entry name" value="UDP-N-ACETYLMURAMOYL-L-ALANYL-D-GLUTAMATE--2,6-DIAMINOPIMELATE LIGASE MURE HOMOLOG, CHLOROPLASTIC"/>
    <property type="match status" value="1"/>
</dbReference>
<proteinExistence type="inferred from homology"/>
<comment type="PTM">
    <text evidence="20">Carboxylation is probably crucial for Mg(2+) binding and, consequently, for the gamma-phosphate positioning of ATP.</text>
</comment>
<dbReference type="InterPro" id="IPR036615">
    <property type="entry name" value="Mur_ligase_C_dom_sf"/>
</dbReference>
<evidence type="ECO:0000256" key="14">
    <source>
        <dbReference type="ARBA" id="ARBA00056782"/>
    </source>
</evidence>
<dbReference type="KEGG" id="bqy:MUS_1667"/>
<dbReference type="GO" id="GO:0051301">
    <property type="term" value="P:cell division"/>
    <property type="evidence" value="ECO:0007669"/>
    <property type="project" value="UniProtKB-KW"/>
</dbReference>
<evidence type="ECO:0000256" key="17">
    <source>
        <dbReference type="ARBA" id="ARBA00075482"/>
    </source>
</evidence>
<feature type="modified residue" description="N6-carboxylysine" evidence="20">
    <location>
        <position position="228"/>
    </location>
</feature>
<dbReference type="SUPFAM" id="SSF63418">
    <property type="entry name" value="MurE/MurF N-terminal domain"/>
    <property type="match status" value="1"/>
</dbReference>
<accession>I2C4U3</accession>
<evidence type="ECO:0000256" key="1">
    <source>
        <dbReference type="ARBA" id="ARBA00004752"/>
    </source>
</evidence>
<comment type="caution">
    <text evidence="20">Lacks conserved residue(s) required for the propagation of feature annotation.</text>
</comment>
<dbReference type="HAMAP" id="MF_00208">
    <property type="entry name" value="MurE"/>
    <property type="match status" value="1"/>
</dbReference>
<dbReference type="SUPFAM" id="SSF53244">
    <property type="entry name" value="MurD-like peptide ligases, peptide-binding domain"/>
    <property type="match status" value="1"/>
</dbReference>
<dbReference type="Gene3D" id="3.40.1390.10">
    <property type="entry name" value="MurE/MurF, N-terminal domain"/>
    <property type="match status" value="1"/>
</dbReference>
<dbReference type="InterPro" id="IPR000713">
    <property type="entry name" value="Mur_ligase_N"/>
</dbReference>
<dbReference type="NCBIfam" id="TIGR01085">
    <property type="entry name" value="murE"/>
    <property type="match status" value="1"/>
</dbReference>
<keyword evidence="11 20" id="KW-0131">Cell cycle</keyword>
<dbReference type="GO" id="GO:0009252">
    <property type="term" value="P:peptidoglycan biosynthetic process"/>
    <property type="evidence" value="ECO:0007669"/>
    <property type="project" value="UniProtKB-UniRule"/>
</dbReference>
<evidence type="ECO:0000256" key="6">
    <source>
        <dbReference type="ARBA" id="ARBA00022741"/>
    </source>
</evidence>
<dbReference type="HOGENOM" id="CLU_022291_4_1_9"/>
<feature type="binding site" evidence="20">
    <location>
        <position position="468"/>
    </location>
    <ligand>
        <name>meso-2,6-diaminopimelate</name>
        <dbReference type="ChEBI" id="CHEBI:57791"/>
    </ligand>
</feature>
<evidence type="ECO:0000256" key="3">
    <source>
        <dbReference type="ARBA" id="ARBA00022490"/>
    </source>
</evidence>
<evidence type="ECO:0000256" key="9">
    <source>
        <dbReference type="ARBA" id="ARBA00022960"/>
    </source>
</evidence>
<feature type="domain" description="Mur ligase C-terminal" evidence="23">
    <location>
        <begin position="345"/>
        <end position="470"/>
    </location>
</feature>
<dbReference type="InterPro" id="IPR013221">
    <property type="entry name" value="Mur_ligase_cen"/>
</dbReference>
<dbReference type="Pfam" id="PF02875">
    <property type="entry name" value="Mur_ligase_C"/>
    <property type="match status" value="1"/>
</dbReference>
<keyword evidence="3 20" id="KW-0963">Cytoplasm</keyword>
<keyword evidence="5 20" id="KW-0132">Cell division</keyword>
<dbReference type="InterPro" id="IPR004101">
    <property type="entry name" value="Mur_ligase_C"/>
</dbReference>
<organism evidence="25 26">
    <name type="scientific">Bacillus amyloliquefaciens (strain Y2)</name>
    <name type="common">Bacillus amyloliquefaciens subsp. plantarum (strain B9601-Y2)</name>
    <dbReference type="NCBI Taxonomy" id="1155777"/>
    <lineage>
        <taxon>Bacteria</taxon>
        <taxon>Bacillati</taxon>
        <taxon>Bacillota</taxon>
        <taxon>Bacilli</taxon>
        <taxon>Bacillales</taxon>
        <taxon>Bacillaceae</taxon>
        <taxon>Bacillus</taxon>
        <taxon>Bacillus amyloliquefaciens group</taxon>
    </lineage>
</organism>
<keyword evidence="12 20" id="KW-0961">Cell wall biogenesis/degradation</keyword>
<dbReference type="Proteomes" id="UP000002878">
    <property type="component" value="Chromosome"/>
</dbReference>
<comment type="similarity">
    <text evidence="2 20">Belongs to the MurCDEF family. MurE subfamily.</text>
</comment>
<dbReference type="NCBIfam" id="NF001126">
    <property type="entry name" value="PRK00139.1-4"/>
    <property type="match status" value="1"/>
</dbReference>
<feature type="domain" description="Mur ligase N-terminal catalytic" evidence="22">
    <location>
        <begin position="34"/>
        <end position="98"/>
    </location>
</feature>
<evidence type="ECO:0000256" key="5">
    <source>
        <dbReference type="ARBA" id="ARBA00022618"/>
    </source>
</evidence>
<dbReference type="FunFam" id="3.90.190.20:FF:000006">
    <property type="entry name" value="UDP-N-acetylmuramoyl-L-alanyl-D-glutamate--2,6-diaminopimelate ligase"/>
    <property type="match status" value="1"/>
</dbReference>
<evidence type="ECO:0000256" key="2">
    <source>
        <dbReference type="ARBA" id="ARBA00005898"/>
    </source>
</evidence>
<evidence type="ECO:0000313" key="26">
    <source>
        <dbReference type="Proteomes" id="UP000002878"/>
    </source>
</evidence>
<dbReference type="FunFam" id="3.40.1390.10:FF:000005">
    <property type="entry name" value="UDP-N-acetylmuramoyl-L-alanyl-D-glutamate--2,6-diaminopimelate ligase"/>
    <property type="match status" value="1"/>
</dbReference>